<dbReference type="PANTHER" id="PTHR47289">
    <property type="entry name" value="TRANSCRIPTION FACTOR, PUTATIVE (DUF1664)-RELATED"/>
    <property type="match status" value="1"/>
</dbReference>
<feature type="transmembrane region" description="Helical" evidence="1">
    <location>
        <begin position="51"/>
        <end position="67"/>
    </location>
</feature>
<sequence>MSCVSVAFCYFWGHVSLCFIEVNSLRQELQLLASHKSVTIVAGGGSGSGKYGVVVIVVVVGYGYVWWKGWTLSKMMFATRRGLNDACSSVAKQLETVYSSISTTRRHLSSKIDSVDCKIDECADNTSATKEEVMRSGVPNFCAVALALNDLGFTEIFNKMNFVFGRSFTKQCGWVFSYSPWFPCKALDWPFYQPITYVLGFRSIPGTKIEPAQFIFRQERIKCRQLGMLPSLKFSLNLVCEALNMEQPYSDEEIDDRRSGKYTFSRTSVFRDVLETILSITSFFRRSRKYTFQNAFFEDVLESILSRTPFLGDVLESIFSRTSVLETFSKIHFP</sequence>
<comment type="caution">
    <text evidence="3">The sequence shown here is derived from an EMBL/GenBank/DDBJ whole genome shotgun (WGS) entry which is preliminary data.</text>
</comment>
<dbReference type="Pfam" id="PF07889">
    <property type="entry name" value="DUF1664"/>
    <property type="match status" value="1"/>
</dbReference>
<keyword evidence="1" id="KW-0472">Membrane</keyword>
<dbReference type="AlphaFoldDB" id="A0A830CD77"/>
<dbReference type="PANTHER" id="PTHR47289:SF2">
    <property type="entry name" value="TRANSCRIPTION FACTOR, PUTATIVE (DUF1664)-RELATED"/>
    <property type="match status" value="1"/>
</dbReference>
<keyword evidence="1" id="KW-1133">Transmembrane helix</keyword>
<reference evidence="3" key="1">
    <citation type="submission" date="2020-07" db="EMBL/GenBank/DDBJ databases">
        <title>Ethylene signaling mediates host invasion by parasitic plants.</title>
        <authorList>
            <person name="Yoshida S."/>
        </authorList>
    </citation>
    <scope>NUCLEOTIDE SEQUENCE</scope>
    <source>
        <strain evidence="3">Okayama</strain>
    </source>
</reference>
<dbReference type="Proteomes" id="UP000653305">
    <property type="component" value="Unassembled WGS sequence"/>
</dbReference>
<feature type="domain" description="DUF1664" evidence="2">
    <location>
        <begin position="48"/>
        <end position="135"/>
    </location>
</feature>
<proteinExistence type="predicted"/>
<gene>
    <name evidence="3" type="ORF">PHJA_001541700</name>
</gene>
<dbReference type="OrthoDB" id="544175at2759"/>
<evidence type="ECO:0000313" key="3">
    <source>
        <dbReference type="EMBL" id="GFP93973.1"/>
    </source>
</evidence>
<keyword evidence="4" id="KW-1185">Reference proteome</keyword>
<evidence type="ECO:0000313" key="4">
    <source>
        <dbReference type="Proteomes" id="UP000653305"/>
    </source>
</evidence>
<organism evidence="3 4">
    <name type="scientific">Phtheirospermum japonicum</name>
    <dbReference type="NCBI Taxonomy" id="374723"/>
    <lineage>
        <taxon>Eukaryota</taxon>
        <taxon>Viridiplantae</taxon>
        <taxon>Streptophyta</taxon>
        <taxon>Embryophyta</taxon>
        <taxon>Tracheophyta</taxon>
        <taxon>Spermatophyta</taxon>
        <taxon>Magnoliopsida</taxon>
        <taxon>eudicotyledons</taxon>
        <taxon>Gunneridae</taxon>
        <taxon>Pentapetalae</taxon>
        <taxon>asterids</taxon>
        <taxon>lamiids</taxon>
        <taxon>Lamiales</taxon>
        <taxon>Orobanchaceae</taxon>
        <taxon>Orobanchaceae incertae sedis</taxon>
        <taxon>Phtheirospermum</taxon>
    </lineage>
</organism>
<protein>
    <recommendedName>
        <fullName evidence="2">DUF1664 domain-containing protein</fullName>
    </recommendedName>
</protein>
<dbReference type="EMBL" id="BMAC01000331">
    <property type="protein sequence ID" value="GFP93973.1"/>
    <property type="molecule type" value="Genomic_DNA"/>
</dbReference>
<evidence type="ECO:0000256" key="1">
    <source>
        <dbReference type="SAM" id="Phobius"/>
    </source>
</evidence>
<name>A0A830CD77_9LAMI</name>
<evidence type="ECO:0000259" key="2">
    <source>
        <dbReference type="Pfam" id="PF07889"/>
    </source>
</evidence>
<accession>A0A830CD77</accession>
<dbReference type="InterPro" id="IPR012458">
    <property type="entry name" value="DUF1664"/>
</dbReference>
<keyword evidence="1" id="KW-0812">Transmembrane</keyword>